<accession>A0AAD7A7M4</accession>
<dbReference type="EMBL" id="JARIHO010000013">
    <property type="protein sequence ID" value="KAJ7351387.1"/>
    <property type="molecule type" value="Genomic_DNA"/>
</dbReference>
<evidence type="ECO:0000313" key="1">
    <source>
        <dbReference type="EMBL" id="KAJ7351387.1"/>
    </source>
</evidence>
<reference evidence="1" key="1">
    <citation type="submission" date="2023-03" db="EMBL/GenBank/DDBJ databases">
        <title>Massive genome expansion in bonnet fungi (Mycena s.s.) driven by repeated elements and novel gene families across ecological guilds.</title>
        <authorList>
            <consortium name="Lawrence Berkeley National Laboratory"/>
            <person name="Harder C.B."/>
            <person name="Miyauchi S."/>
            <person name="Viragh M."/>
            <person name="Kuo A."/>
            <person name="Thoen E."/>
            <person name="Andreopoulos B."/>
            <person name="Lu D."/>
            <person name="Skrede I."/>
            <person name="Drula E."/>
            <person name="Henrissat B."/>
            <person name="Morin E."/>
            <person name="Kohler A."/>
            <person name="Barry K."/>
            <person name="LaButti K."/>
            <person name="Morin E."/>
            <person name="Salamov A."/>
            <person name="Lipzen A."/>
            <person name="Mereny Z."/>
            <person name="Hegedus B."/>
            <person name="Baldrian P."/>
            <person name="Stursova M."/>
            <person name="Weitz H."/>
            <person name="Taylor A."/>
            <person name="Grigoriev I.V."/>
            <person name="Nagy L.G."/>
            <person name="Martin F."/>
            <person name="Kauserud H."/>
        </authorList>
    </citation>
    <scope>NUCLEOTIDE SEQUENCE</scope>
    <source>
        <strain evidence="1">CBHHK002</strain>
    </source>
</reference>
<dbReference type="Proteomes" id="UP001218218">
    <property type="component" value="Unassembled WGS sequence"/>
</dbReference>
<organism evidence="1 2">
    <name type="scientific">Mycena albidolilacea</name>
    <dbReference type="NCBI Taxonomy" id="1033008"/>
    <lineage>
        <taxon>Eukaryota</taxon>
        <taxon>Fungi</taxon>
        <taxon>Dikarya</taxon>
        <taxon>Basidiomycota</taxon>
        <taxon>Agaricomycotina</taxon>
        <taxon>Agaricomycetes</taxon>
        <taxon>Agaricomycetidae</taxon>
        <taxon>Agaricales</taxon>
        <taxon>Marasmiineae</taxon>
        <taxon>Mycenaceae</taxon>
        <taxon>Mycena</taxon>
    </lineage>
</organism>
<evidence type="ECO:0000313" key="2">
    <source>
        <dbReference type="Proteomes" id="UP001218218"/>
    </source>
</evidence>
<comment type="caution">
    <text evidence="1">The sequence shown here is derived from an EMBL/GenBank/DDBJ whole genome shotgun (WGS) entry which is preliminary data.</text>
</comment>
<dbReference type="AlphaFoldDB" id="A0AAD7A7M4"/>
<gene>
    <name evidence="1" type="ORF">DFH08DRAFT_99102</name>
</gene>
<protein>
    <submittedName>
        <fullName evidence="1">Uncharacterized protein</fullName>
    </submittedName>
</protein>
<proteinExistence type="predicted"/>
<name>A0AAD7A7M4_9AGAR</name>
<keyword evidence="2" id="KW-1185">Reference proteome</keyword>
<sequence length="63" mass="7246">MRGAERPGKVKWHRPFLPPLEPLSDSASRQIFLEVAYDPGAREESALVIYWISPEAFLLPSHW</sequence>